<sequence length="504" mass="54467">MAVQKPAAMEIHIENHYRSKVYTSSSPISGHVSINTQYDVRFDGLQILLLGTAKTRVDGVSVPQATCHTFLKLTMPIPESCYPVPRVLEAGHTYSVPFNFVIPDQLTINACSHTVLNGAVRDYHLRLPPTVGSWDRDDLAPTMTRVEYAIKARVLRHEEGAAAATKVLEDSQEIRVLPAAPEEPPLSVTENDKLYAMSKRKTMRRTILSPKLGRLTVSAAQPAAAMLSPDGRSATVTDAQLDFGFEPASAECVPPRVTAVSAKISAVTYFSASGVRCLPNLGDWSRHFGYEASGSYSTTTSISSSSSSSAPACRVVWEQHLRAPTRRDSGYGSDLPSDSDHSGEAGGEGPRWTITKSTKAKGDKTSSDTAPVYHTASLQVPIRLPTDKKIFLPTYHSCISSRVYVLWLTVSVSPGGSSSSLMLAVPLQIGVKAAMPSIDPNTGPLPPSFETAIEEAEADAYLRPRVLSAPAAEFNHQYEQEQGDAPPGYADLRPRARPVAAHNR</sequence>
<dbReference type="AlphaFoldDB" id="A0A4Q4THN9"/>
<organism evidence="2 3">
    <name type="scientific">Monosporascus ibericus</name>
    <dbReference type="NCBI Taxonomy" id="155417"/>
    <lineage>
        <taxon>Eukaryota</taxon>
        <taxon>Fungi</taxon>
        <taxon>Dikarya</taxon>
        <taxon>Ascomycota</taxon>
        <taxon>Pezizomycotina</taxon>
        <taxon>Sordariomycetes</taxon>
        <taxon>Xylariomycetidae</taxon>
        <taxon>Xylariales</taxon>
        <taxon>Xylariales incertae sedis</taxon>
        <taxon>Monosporascus</taxon>
    </lineage>
</organism>
<dbReference type="PANTHER" id="PTHR31904">
    <property type="entry name" value="BYPASS OF STOP CODON PROTEIN 5-RELATED"/>
    <property type="match status" value="1"/>
</dbReference>
<dbReference type="InterPro" id="IPR039634">
    <property type="entry name" value="Bul1-like"/>
</dbReference>
<dbReference type="Gene3D" id="2.60.40.640">
    <property type="match status" value="1"/>
</dbReference>
<dbReference type="EMBL" id="QJNU01000130">
    <property type="protein sequence ID" value="RYP06441.1"/>
    <property type="molecule type" value="Genomic_DNA"/>
</dbReference>
<dbReference type="STRING" id="155417.A0A4Q4THN9"/>
<evidence type="ECO:0008006" key="4">
    <source>
        <dbReference type="Google" id="ProtNLM"/>
    </source>
</evidence>
<dbReference type="InterPro" id="IPR014752">
    <property type="entry name" value="Arrestin-like_C"/>
</dbReference>
<feature type="region of interest" description="Disordered" evidence="1">
    <location>
        <begin position="325"/>
        <end position="369"/>
    </location>
</feature>
<feature type="region of interest" description="Disordered" evidence="1">
    <location>
        <begin position="472"/>
        <end position="504"/>
    </location>
</feature>
<comment type="caution">
    <text evidence="2">The sequence shown here is derived from an EMBL/GenBank/DDBJ whole genome shotgun (WGS) entry which is preliminary data.</text>
</comment>
<evidence type="ECO:0000313" key="3">
    <source>
        <dbReference type="Proteomes" id="UP000293360"/>
    </source>
</evidence>
<protein>
    <recommendedName>
        <fullName evidence="4">Bul1 C-terminal domain-containing protein</fullName>
    </recommendedName>
</protein>
<accession>A0A4Q4THN9</accession>
<evidence type="ECO:0000256" key="1">
    <source>
        <dbReference type="SAM" id="MobiDB-lite"/>
    </source>
</evidence>
<keyword evidence="3" id="KW-1185">Reference proteome</keyword>
<evidence type="ECO:0000313" key="2">
    <source>
        <dbReference type="EMBL" id="RYP06441.1"/>
    </source>
</evidence>
<reference evidence="2 3" key="1">
    <citation type="submission" date="2018-06" db="EMBL/GenBank/DDBJ databases">
        <title>Complete Genomes of Monosporascus.</title>
        <authorList>
            <person name="Robinson A.J."/>
            <person name="Natvig D.O."/>
        </authorList>
    </citation>
    <scope>NUCLEOTIDE SEQUENCE [LARGE SCALE GENOMIC DNA]</scope>
    <source>
        <strain evidence="2 3">CBS 110550</strain>
    </source>
</reference>
<dbReference type="PANTHER" id="PTHR31904:SF1">
    <property type="entry name" value="BYPASS OF STOP CODON PROTEIN 5-RELATED"/>
    <property type="match status" value="1"/>
</dbReference>
<dbReference type="Proteomes" id="UP000293360">
    <property type="component" value="Unassembled WGS sequence"/>
</dbReference>
<name>A0A4Q4THN9_9PEZI</name>
<proteinExistence type="predicted"/>
<gene>
    <name evidence="2" type="ORF">DL764_003177</name>
</gene>
<dbReference type="OrthoDB" id="2283785at2759"/>